<evidence type="ECO:0000313" key="1">
    <source>
        <dbReference type="EMBL" id="MBO0348787.1"/>
    </source>
</evidence>
<accession>A0ABS3FNV6</accession>
<dbReference type="RefSeq" id="WP_207087326.1">
    <property type="nucleotide sequence ID" value="NZ_JAFLQW010000185.1"/>
</dbReference>
<keyword evidence="2" id="KW-1185">Reference proteome</keyword>
<dbReference type="EMBL" id="JAFLQW010000185">
    <property type="protein sequence ID" value="MBO0348787.1"/>
    <property type="molecule type" value="Genomic_DNA"/>
</dbReference>
<gene>
    <name evidence="1" type="ORF">J0895_06660</name>
</gene>
<name>A0ABS3FNV6_9CYAN</name>
<protein>
    <submittedName>
        <fullName evidence="1">Uncharacterized protein</fullName>
    </submittedName>
</protein>
<comment type="caution">
    <text evidence="1">The sequence shown here is derived from an EMBL/GenBank/DDBJ whole genome shotgun (WGS) entry which is preliminary data.</text>
</comment>
<reference evidence="1 2" key="1">
    <citation type="submission" date="2021-03" db="EMBL/GenBank/DDBJ databases">
        <title>Metabolic Capacity of the Antarctic Cyanobacterium Phormidium pseudopriestleyi that Sustains Oxygenic Photosynthesis in the Presence of Hydrogen Sulfide.</title>
        <authorList>
            <person name="Lumian J.E."/>
            <person name="Jungblut A.D."/>
            <person name="Dillon M.L."/>
            <person name="Hawes I."/>
            <person name="Doran P.T."/>
            <person name="Mackey T.J."/>
            <person name="Dick G.J."/>
            <person name="Grettenberger C.L."/>
            <person name="Sumner D.Y."/>
        </authorList>
    </citation>
    <scope>NUCLEOTIDE SEQUENCE [LARGE SCALE GENOMIC DNA]</scope>
    <source>
        <strain evidence="1 2">FRX01</strain>
    </source>
</reference>
<evidence type="ECO:0000313" key="2">
    <source>
        <dbReference type="Proteomes" id="UP000664844"/>
    </source>
</evidence>
<organism evidence="1 2">
    <name type="scientific">Phormidium pseudopriestleyi FRX01</name>
    <dbReference type="NCBI Taxonomy" id="1759528"/>
    <lineage>
        <taxon>Bacteria</taxon>
        <taxon>Bacillati</taxon>
        <taxon>Cyanobacteriota</taxon>
        <taxon>Cyanophyceae</taxon>
        <taxon>Oscillatoriophycideae</taxon>
        <taxon>Oscillatoriales</taxon>
        <taxon>Oscillatoriaceae</taxon>
        <taxon>Phormidium</taxon>
    </lineage>
</organism>
<dbReference type="Proteomes" id="UP000664844">
    <property type="component" value="Unassembled WGS sequence"/>
</dbReference>
<sequence>MFCLELLERRYSFSAQGQETGFLALSGLRIGKNFVKKPGCLPLTVLPRQRLPQTLTQDIEIRVPPRCDRAAY</sequence>
<proteinExistence type="predicted"/>